<evidence type="ECO:0000256" key="5">
    <source>
        <dbReference type="SAM" id="Coils"/>
    </source>
</evidence>
<evidence type="ECO:0000259" key="7">
    <source>
        <dbReference type="PROSITE" id="PS50110"/>
    </source>
</evidence>
<dbReference type="OrthoDB" id="9811889at2"/>
<dbReference type="PROSITE" id="PS50110">
    <property type="entry name" value="RESPONSE_REGULATORY"/>
    <property type="match status" value="1"/>
</dbReference>
<evidence type="ECO:0000313" key="8">
    <source>
        <dbReference type="EMBL" id="PWJ42555.1"/>
    </source>
</evidence>
<dbReference type="PROSITE" id="PS50109">
    <property type="entry name" value="HIS_KIN"/>
    <property type="match status" value="1"/>
</dbReference>
<dbReference type="InterPro" id="IPR003594">
    <property type="entry name" value="HATPase_dom"/>
</dbReference>
<dbReference type="GO" id="GO:0000155">
    <property type="term" value="F:phosphorelay sensor kinase activity"/>
    <property type="evidence" value="ECO:0007669"/>
    <property type="project" value="InterPro"/>
</dbReference>
<dbReference type="Proteomes" id="UP000245535">
    <property type="component" value="Unassembled WGS sequence"/>
</dbReference>
<dbReference type="CDD" id="cd00082">
    <property type="entry name" value="HisKA"/>
    <property type="match status" value="1"/>
</dbReference>
<dbReference type="PANTHER" id="PTHR45339:SF3">
    <property type="entry name" value="HISTIDINE KINASE"/>
    <property type="match status" value="1"/>
</dbReference>
<dbReference type="SUPFAM" id="SSF52172">
    <property type="entry name" value="CheY-like"/>
    <property type="match status" value="1"/>
</dbReference>
<keyword evidence="3 4" id="KW-0597">Phosphoprotein</keyword>
<dbReference type="InterPro" id="IPR003661">
    <property type="entry name" value="HisK_dim/P_dom"/>
</dbReference>
<gene>
    <name evidence="8" type="ORF">BC781_10298</name>
</gene>
<evidence type="ECO:0000313" key="9">
    <source>
        <dbReference type="Proteomes" id="UP000245535"/>
    </source>
</evidence>
<evidence type="ECO:0000256" key="1">
    <source>
        <dbReference type="ARBA" id="ARBA00000085"/>
    </source>
</evidence>
<evidence type="ECO:0000256" key="4">
    <source>
        <dbReference type="PROSITE-ProRule" id="PRU00169"/>
    </source>
</evidence>
<dbReference type="EMBL" id="QGDO01000002">
    <property type="protein sequence ID" value="PWJ42555.1"/>
    <property type="molecule type" value="Genomic_DNA"/>
</dbReference>
<reference evidence="8 9" key="1">
    <citation type="submission" date="2018-03" db="EMBL/GenBank/DDBJ databases">
        <title>Genomic Encyclopedia of Archaeal and Bacterial Type Strains, Phase II (KMG-II): from individual species to whole genera.</title>
        <authorList>
            <person name="Goeker M."/>
        </authorList>
    </citation>
    <scope>NUCLEOTIDE SEQUENCE [LARGE SCALE GENOMIC DNA]</scope>
    <source>
        <strain evidence="8 9">DSM 28229</strain>
    </source>
</reference>
<dbReference type="EC" id="2.7.13.3" evidence="2"/>
<dbReference type="SUPFAM" id="SSF47384">
    <property type="entry name" value="Homodimeric domain of signal transducing histidine kinase"/>
    <property type="match status" value="1"/>
</dbReference>
<evidence type="ECO:0000256" key="3">
    <source>
        <dbReference type="ARBA" id="ARBA00022553"/>
    </source>
</evidence>
<dbReference type="SMART" id="SM00448">
    <property type="entry name" value="REC"/>
    <property type="match status" value="1"/>
</dbReference>
<keyword evidence="5" id="KW-0175">Coiled coil</keyword>
<dbReference type="Pfam" id="PF02518">
    <property type="entry name" value="HATPase_c"/>
    <property type="match status" value="1"/>
</dbReference>
<dbReference type="AlphaFoldDB" id="A0A315ZAE0"/>
<protein>
    <recommendedName>
        <fullName evidence="2">histidine kinase</fullName>
        <ecNumber evidence="2">2.7.13.3</ecNumber>
    </recommendedName>
</protein>
<keyword evidence="8" id="KW-0418">Kinase</keyword>
<feature type="domain" description="Response regulatory" evidence="7">
    <location>
        <begin position="338"/>
        <end position="455"/>
    </location>
</feature>
<comment type="caution">
    <text evidence="8">The sequence shown here is derived from an EMBL/GenBank/DDBJ whole genome shotgun (WGS) entry which is preliminary data.</text>
</comment>
<dbReference type="SMART" id="SM00388">
    <property type="entry name" value="HisKA"/>
    <property type="match status" value="1"/>
</dbReference>
<dbReference type="InterPro" id="IPR001789">
    <property type="entry name" value="Sig_transdc_resp-reg_receiver"/>
</dbReference>
<evidence type="ECO:0000259" key="6">
    <source>
        <dbReference type="PROSITE" id="PS50109"/>
    </source>
</evidence>
<dbReference type="SMART" id="SM00387">
    <property type="entry name" value="HATPase_c"/>
    <property type="match status" value="1"/>
</dbReference>
<dbReference type="Pfam" id="PF00512">
    <property type="entry name" value="HisKA"/>
    <property type="match status" value="1"/>
</dbReference>
<comment type="catalytic activity">
    <reaction evidence="1">
        <text>ATP + protein L-histidine = ADP + protein N-phospho-L-histidine.</text>
        <dbReference type="EC" id="2.7.13.3"/>
    </reaction>
</comment>
<dbReference type="Gene3D" id="3.30.565.10">
    <property type="entry name" value="Histidine kinase-like ATPase, C-terminal domain"/>
    <property type="match status" value="1"/>
</dbReference>
<feature type="modified residue" description="4-aspartylphosphate" evidence="4">
    <location>
        <position position="387"/>
    </location>
</feature>
<dbReference type="InterPro" id="IPR011006">
    <property type="entry name" value="CheY-like_superfamily"/>
</dbReference>
<dbReference type="PANTHER" id="PTHR45339">
    <property type="entry name" value="HYBRID SIGNAL TRANSDUCTION HISTIDINE KINASE J"/>
    <property type="match status" value="1"/>
</dbReference>
<dbReference type="PRINTS" id="PR00344">
    <property type="entry name" value="BCTRLSENSOR"/>
</dbReference>
<dbReference type="FunFam" id="3.30.565.10:FF:000010">
    <property type="entry name" value="Sensor histidine kinase RcsC"/>
    <property type="match status" value="1"/>
</dbReference>
<organism evidence="8 9">
    <name type="scientific">Sediminitomix flava</name>
    <dbReference type="NCBI Taxonomy" id="379075"/>
    <lineage>
        <taxon>Bacteria</taxon>
        <taxon>Pseudomonadati</taxon>
        <taxon>Bacteroidota</taxon>
        <taxon>Cytophagia</taxon>
        <taxon>Cytophagales</taxon>
        <taxon>Flammeovirgaceae</taxon>
        <taxon>Sediminitomix</taxon>
    </lineage>
</organism>
<sequence length="461" mass="52469">MDWKAKYESLQNTLKRERLARKKAEQIIEMKSLELYELNQELVEANTNLEKKVRERTNELESTLGKMRILNQQLMTAKDNAEKAMRAKTDFLSAMSHEIRTPLNGVVGIVNLLIQSEPLERQMRNLRTLKFSSENLMAIINDILDYNRIEAGKLDLEEVDFDLAEVVDNLMNTWLTKANEKGVNMELQVDDNELEILKGDSTRLVQVLNNLIGNAIKFTEKGTVTLGIEKVKDLENILVYHFRVKDTGIGIPENKLGKIFDSFSQADSSTSRKYGGSGLGLAICMHILKAQGSQIYVESIEGEGSTFYFTIRFKKSNKTVEELKNNESIDFKGLDGTEVLLVEDNPFNTDIATQFLQVWGCNVSHAENGIQAVERIQERPYDIVLMDLQMPEMDGYEATQRIRGLDGKYKEIPVLALTASALLEVRKKVYEYGMNGYITKPFDPSNLFYTIYEKIVEGKSL</sequence>
<keyword evidence="9" id="KW-1185">Reference proteome</keyword>
<feature type="coiled-coil region" evidence="5">
    <location>
        <begin position="7"/>
        <end position="87"/>
    </location>
</feature>
<dbReference type="InterPro" id="IPR036097">
    <property type="entry name" value="HisK_dim/P_sf"/>
</dbReference>
<dbReference type="Pfam" id="PF00072">
    <property type="entry name" value="Response_reg"/>
    <property type="match status" value="1"/>
</dbReference>
<proteinExistence type="predicted"/>
<evidence type="ECO:0000256" key="2">
    <source>
        <dbReference type="ARBA" id="ARBA00012438"/>
    </source>
</evidence>
<dbReference type="RefSeq" id="WP_109616694.1">
    <property type="nucleotide sequence ID" value="NZ_QGDO01000002.1"/>
</dbReference>
<dbReference type="InterPro" id="IPR005467">
    <property type="entry name" value="His_kinase_dom"/>
</dbReference>
<dbReference type="InterPro" id="IPR036890">
    <property type="entry name" value="HATPase_C_sf"/>
</dbReference>
<dbReference type="CDD" id="cd17546">
    <property type="entry name" value="REC_hyHK_CKI1_RcsC-like"/>
    <property type="match status" value="1"/>
</dbReference>
<dbReference type="Gene3D" id="3.40.50.2300">
    <property type="match status" value="1"/>
</dbReference>
<dbReference type="Gene3D" id="1.10.287.130">
    <property type="match status" value="1"/>
</dbReference>
<dbReference type="CDD" id="cd16922">
    <property type="entry name" value="HATPase_EvgS-ArcB-TorS-like"/>
    <property type="match status" value="1"/>
</dbReference>
<feature type="domain" description="Histidine kinase" evidence="6">
    <location>
        <begin position="94"/>
        <end position="315"/>
    </location>
</feature>
<dbReference type="InterPro" id="IPR004358">
    <property type="entry name" value="Sig_transdc_His_kin-like_C"/>
</dbReference>
<keyword evidence="8" id="KW-0808">Transferase</keyword>
<name>A0A315ZAE0_SEDFL</name>
<dbReference type="SUPFAM" id="SSF55874">
    <property type="entry name" value="ATPase domain of HSP90 chaperone/DNA topoisomerase II/histidine kinase"/>
    <property type="match status" value="1"/>
</dbReference>
<accession>A0A315ZAE0</accession>